<dbReference type="AlphaFoldDB" id="A0A7J7CDD3"/>
<reference evidence="1 2" key="1">
    <citation type="journal article" date="2020" name="Nat. Commun.">
        <title>Genome of Tripterygium wilfordii and identification of cytochrome P450 involved in triptolide biosynthesis.</title>
        <authorList>
            <person name="Tu L."/>
            <person name="Su P."/>
            <person name="Zhang Z."/>
            <person name="Gao L."/>
            <person name="Wang J."/>
            <person name="Hu T."/>
            <person name="Zhou J."/>
            <person name="Zhang Y."/>
            <person name="Zhao Y."/>
            <person name="Liu Y."/>
            <person name="Song Y."/>
            <person name="Tong Y."/>
            <person name="Lu Y."/>
            <person name="Yang J."/>
            <person name="Xu C."/>
            <person name="Jia M."/>
            <person name="Peters R.J."/>
            <person name="Huang L."/>
            <person name="Gao W."/>
        </authorList>
    </citation>
    <scope>NUCLEOTIDE SEQUENCE [LARGE SCALE GENOMIC DNA]</scope>
    <source>
        <strain evidence="2">cv. XIE 37</strain>
        <tissue evidence="1">Leaf</tissue>
    </source>
</reference>
<gene>
    <name evidence="1" type="ORF">HS088_TW18G00583</name>
</gene>
<sequence>MVGGTTFSLCEDLIHLQFIVGVTNFQIQSLAKTMKPDNERLILKAILDGSHRLPSPNGVLINSGGNGAFFTFEQGIGNV</sequence>
<dbReference type="EMBL" id="JAAARO010000018">
    <property type="protein sequence ID" value="KAF5731897.1"/>
    <property type="molecule type" value="Genomic_DNA"/>
</dbReference>
<comment type="caution">
    <text evidence="1">The sequence shown here is derived from an EMBL/GenBank/DDBJ whole genome shotgun (WGS) entry which is preliminary data.</text>
</comment>
<evidence type="ECO:0000313" key="2">
    <source>
        <dbReference type="Proteomes" id="UP000593562"/>
    </source>
</evidence>
<organism evidence="1 2">
    <name type="scientific">Tripterygium wilfordii</name>
    <name type="common">Thunder God vine</name>
    <dbReference type="NCBI Taxonomy" id="458696"/>
    <lineage>
        <taxon>Eukaryota</taxon>
        <taxon>Viridiplantae</taxon>
        <taxon>Streptophyta</taxon>
        <taxon>Embryophyta</taxon>
        <taxon>Tracheophyta</taxon>
        <taxon>Spermatophyta</taxon>
        <taxon>Magnoliopsida</taxon>
        <taxon>eudicotyledons</taxon>
        <taxon>Gunneridae</taxon>
        <taxon>Pentapetalae</taxon>
        <taxon>rosids</taxon>
        <taxon>fabids</taxon>
        <taxon>Celastrales</taxon>
        <taxon>Celastraceae</taxon>
        <taxon>Tripterygium</taxon>
    </lineage>
</organism>
<dbReference type="InParanoid" id="A0A7J7CDD3"/>
<keyword evidence="2" id="KW-1185">Reference proteome</keyword>
<accession>A0A7J7CDD3</accession>
<protein>
    <submittedName>
        <fullName evidence="1">Uncharacterized protein</fullName>
    </submittedName>
</protein>
<dbReference type="Proteomes" id="UP000593562">
    <property type="component" value="Unassembled WGS sequence"/>
</dbReference>
<name>A0A7J7CDD3_TRIWF</name>
<evidence type="ECO:0000313" key="1">
    <source>
        <dbReference type="EMBL" id="KAF5731897.1"/>
    </source>
</evidence>
<proteinExistence type="predicted"/>